<dbReference type="PANTHER" id="PTHR35889">
    <property type="entry name" value="CYCLOINULO-OLIGOSACCHARIDE FRUCTANOTRANSFERASE-RELATED"/>
    <property type="match status" value="1"/>
</dbReference>
<dbReference type="PANTHER" id="PTHR35889:SF3">
    <property type="entry name" value="F-BOX DOMAIN-CONTAINING PROTEIN"/>
    <property type="match status" value="1"/>
</dbReference>
<evidence type="ECO:0000313" key="6">
    <source>
        <dbReference type="EMBL" id="RBP46043.1"/>
    </source>
</evidence>
<evidence type="ECO:0000256" key="1">
    <source>
        <dbReference type="ARBA" id="ARBA00022723"/>
    </source>
</evidence>
<dbReference type="GO" id="GO:0046872">
    <property type="term" value="F:metal ion binding"/>
    <property type="evidence" value="ECO:0007669"/>
    <property type="project" value="UniProtKB-KW"/>
</dbReference>
<keyword evidence="3" id="KW-0349">Heme</keyword>
<accession>A0A366HSZ2</accession>
<dbReference type="InterPro" id="IPR009056">
    <property type="entry name" value="Cyt_c-like_dom"/>
</dbReference>
<dbReference type="RefSeq" id="WP_113957591.1">
    <property type="nucleotide sequence ID" value="NZ_QNRR01000002.1"/>
</dbReference>
<dbReference type="OrthoDB" id="178688at2"/>
<comment type="caution">
    <text evidence="6">The sequence shown here is derived from an EMBL/GenBank/DDBJ whole genome shotgun (WGS) entry which is preliminary data.</text>
</comment>
<proteinExistence type="predicted"/>
<name>A0A366HSZ2_9BACT</name>
<feature type="signal peptide" evidence="4">
    <location>
        <begin position="1"/>
        <end position="20"/>
    </location>
</feature>
<keyword evidence="4" id="KW-0732">Signal</keyword>
<keyword evidence="2 3" id="KW-0408">Iron</keyword>
<dbReference type="Pfam" id="PF07587">
    <property type="entry name" value="PSD1"/>
    <property type="match status" value="1"/>
</dbReference>
<dbReference type="Pfam" id="PF07583">
    <property type="entry name" value="PSCyt2"/>
    <property type="match status" value="1"/>
</dbReference>
<dbReference type="Pfam" id="PF07635">
    <property type="entry name" value="PSCyt1"/>
    <property type="match status" value="1"/>
</dbReference>
<reference evidence="6 7" key="1">
    <citation type="submission" date="2018-06" db="EMBL/GenBank/DDBJ databases">
        <title>Genomic Encyclopedia of Type Strains, Phase IV (KMG-IV): sequencing the most valuable type-strain genomes for metagenomic binning, comparative biology and taxonomic classification.</title>
        <authorList>
            <person name="Goeker M."/>
        </authorList>
    </citation>
    <scope>NUCLEOTIDE SEQUENCE [LARGE SCALE GENOMIC DNA]</scope>
    <source>
        <strain evidence="6 7">DSM 25532</strain>
    </source>
</reference>
<evidence type="ECO:0000256" key="2">
    <source>
        <dbReference type="ARBA" id="ARBA00023004"/>
    </source>
</evidence>
<dbReference type="AlphaFoldDB" id="A0A366HSZ2"/>
<evidence type="ECO:0000256" key="4">
    <source>
        <dbReference type="SAM" id="SignalP"/>
    </source>
</evidence>
<dbReference type="InterPro" id="IPR011444">
    <property type="entry name" value="DUF1549"/>
</dbReference>
<evidence type="ECO:0000259" key="5">
    <source>
        <dbReference type="PROSITE" id="PS51007"/>
    </source>
</evidence>
<keyword evidence="1 3" id="KW-0479">Metal-binding</keyword>
<dbReference type="GO" id="GO:0009055">
    <property type="term" value="F:electron transfer activity"/>
    <property type="evidence" value="ECO:0007669"/>
    <property type="project" value="InterPro"/>
</dbReference>
<dbReference type="PROSITE" id="PS51007">
    <property type="entry name" value="CYTC"/>
    <property type="match status" value="1"/>
</dbReference>
<evidence type="ECO:0000313" key="7">
    <source>
        <dbReference type="Proteomes" id="UP000253426"/>
    </source>
</evidence>
<evidence type="ECO:0000256" key="3">
    <source>
        <dbReference type="PROSITE-ProRule" id="PRU00433"/>
    </source>
</evidence>
<dbReference type="InterPro" id="IPR022655">
    <property type="entry name" value="DUF1553"/>
</dbReference>
<protein>
    <submittedName>
        <fullName evidence="6">Cytochrome c</fullName>
    </submittedName>
</protein>
<dbReference type="GO" id="GO:0020037">
    <property type="term" value="F:heme binding"/>
    <property type="evidence" value="ECO:0007669"/>
    <property type="project" value="InterPro"/>
</dbReference>
<dbReference type="EMBL" id="QNRR01000002">
    <property type="protein sequence ID" value="RBP46043.1"/>
    <property type="molecule type" value="Genomic_DNA"/>
</dbReference>
<dbReference type="InterPro" id="IPR011429">
    <property type="entry name" value="Cyt_c_Planctomycete-type"/>
</dbReference>
<dbReference type="Proteomes" id="UP000253426">
    <property type="component" value="Unassembled WGS sequence"/>
</dbReference>
<keyword evidence="7" id="KW-1185">Reference proteome</keyword>
<organism evidence="6 7">
    <name type="scientific">Roseimicrobium gellanilyticum</name>
    <dbReference type="NCBI Taxonomy" id="748857"/>
    <lineage>
        <taxon>Bacteria</taxon>
        <taxon>Pseudomonadati</taxon>
        <taxon>Verrucomicrobiota</taxon>
        <taxon>Verrucomicrobiia</taxon>
        <taxon>Verrucomicrobiales</taxon>
        <taxon>Verrucomicrobiaceae</taxon>
        <taxon>Roseimicrobium</taxon>
    </lineage>
</organism>
<gene>
    <name evidence="6" type="ORF">DES53_102429</name>
</gene>
<dbReference type="Gene3D" id="2.60.120.260">
    <property type="entry name" value="Galactose-binding domain-like"/>
    <property type="match status" value="1"/>
</dbReference>
<feature type="chain" id="PRO_5016728810" evidence="4">
    <location>
        <begin position="21"/>
        <end position="796"/>
    </location>
</feature>
<feature type="domain" description="Cytochrome c" evidence="5">
    <location>
        <begin position="295"/>
        <end position="430"/>
    </location>
</feature>
<sequence>MRLLPSALVFLSVSYGSLGAAIDFAHQIVPVLREHCADCHLGDKKKGGFSMNTREDLLAGSENGAVLSLGKVEGHLLIEVLTTKDKDVQMPPKGARVPEEKIALLRKWIEEGVLWEDGFTFGKSAYEPPLKPRLPKLPPVVDGRTNPIDRILDKYLVDHKVPRPKPLNDAGFIRRLTLDFVGVLPTSAEVDAFVNDKKADKRARLIKSTLERRVDYAEHWLTFWNDLLRNDYVGTGYIDGGRKPITNWLYQALVTNKPYDQFARELLSPTPESEGFIFGIKWRGGVNASQVREVQFSQSISQVFLGINMKCASCHDSFIDRWKLDEAYGLAAIYAEQPLEINRCDKPTGRTAQAAWIFPELGTVDAKAPQPERLKQLARLMTHPENGRFTRTMVNRLWHRLMGRGIVHPVDAMGTEPWSEDLLDYLASYLVEQKHDLKAVLALIAGSQAYQSECVTSAEGNEVSHYVYRGPIAKRLTAEQFVDAVWQITGTAPAAAHKSVVRGRPELGVKPAGRWIWANASGHAEAGETLTFRKMVEVKGAPTSASAVISVDNGYEIFLNGASLGKDEDLGTAEVVSLGGLKPGKNYVLVVAKNAGNGPNKAGVYFEANVVLPGGKSQAITSDGTWEWSRSLPDAKGKFARAPEDWQRAHVVKAQQTWDGFMPSITQALGRAHAKAPERVRASVVQSDLLQRALGRPNREQIVTVRPENLTTLEAIDLANGNILAGLLKRGAVDLQQRYPATPELVQGVFRKALSRAPTPDEAALLIEMVGGKHESQGVEDMLWMLMLLPEFQFVR</sequence>